<keyword evidence="2" id="KW-1185">Reference proteome</keyword>
<protein>
    <submittedName>
        <fullName evidence="1">Uncharacterized protein</fullName>
    </submittedName>
</protein>
<gene>
    <name evidence="1" type="ORF">FISHEDRAFT_55025</name>
</gene>
<evidence type="ECO:0000313" key="2">
    <source>
        <dbReference type="Proteomes" id="UP000054144"/>
    </source>
</evidence>
<reference evidence="1 2" key="1">
    <citation type="journal article" date="2015" name="Fungal Genet. Biol.">
        <title>Evolution of novel wood decay mechanisms in Agaricales revealed by the genome sequences of Fistulina hepatica and Cylindrobasidium torrendii.</title>
        <authorList>
            <person name="Floudas D."/>
            <person name="Held B.W."/>
            <person name="Riley R."/>
            <person name="Nagy L.G."/>
            <person name="Koehler G."/>
            <person name="Ransdell A.S."/>
            <person name="Younus H."/>
            <person name="Chow J."/>
            <person name="Chiniquy J."/>
            <person name="Lipzen A."/>
            <person name="Tritt A."/>
            <person name="Sun H."/>
            <person name="Haridas S."/>
            <person name="LaButti K."/>
            <person name="Ohm R.A."/>
            <person name="Kues U."/>
            <person name="Blanchette R.A."/>
            <person name="Grigoriev I.V."/>
            <person name="Minto R.E."/>
            <person name="Hibbett D.S."/>
        </authorList>
    </citation>
    <scope>NUCLEOTIDE SEQUENCE [LARGE SCALE GENOMIC DNA]</scope>
    <source>
        <strain evidence="1 2">ATCC 64428</strain>
    </source>
</reference>
<accession>A0A0D7AQQ8</accession>
<dbReference type="EMBL" id="KN881593">
    <property type="protein sequence ID" value="KIY53671.1"/>
    <property type="molecule type" value="Genomic_DNA"/>
</dbReference>
<name>A0A0D7AQQ8_9AGAR</name>
<sequence>MCEKQQQTCSKYESAQSTWHTKYAVDCAVSIGRALHCVACPAVPHLHWQNWWLLAPAAAILLRQASCRANVLKLLDAQGLTGHTYQAAHSRMMHKAKYQQRVAEKPMELCMVQNMDP</sequence>
<evidence type="ECO:0000313" key="1">
    <source>
        <dbReference type="EMBL" id="KIY53671.1"/>
    </source>
</evidence>
<dbReference type="Proteomes" id="UP000054144">
    <property type="component" value="Unassembled WGS sequence"/>
</dbReference>
<organism evidence="1 2">
    <name type="scientific">Fistulina hepatica ATCC 64428</name>
    <dbReference type="NCBI Taxonomy" id="1128425"/>
    <lineage>
        <taxon>Eukaryota</taxon>
        <taxon>Fungi</taxon>
        <taxon>Dikarya</taxon>
        <taxon>Basidiomycota</taxon>
        <taxon>Agaricomycotina</taxon>
        <taxon>Agaricomycetes</taxon>
        <taxon>Agaricomycetidae</taxon>
        <taxon>Agaricales</taxon>
        <taxon>Fistulinaceae</taxon>
        <taxon>Fistulina</taxon>
    </lineage>
</organism>
<proteinExistence type="predicted"/>
<dbReference type="AlphaFoldDB" id="A0A0D7AQQ8"/>